<gene>
    <name evidence="2" type="ORF">KC19_4G131400</name>
</gene>
<accession>A0A8T0IA59</accession>
<dbReference type="EMBL" id="CM026424">
    <property type="protein sequence ID" value="KAG0579885.1"/>
    <property type="molecule type" value="Genomic_DNA"/>
</dbReference>
<evidence type="ECO:0000313" key="2">
    <source>
        <dbReference type="EMBL" id="KAG0579885.1"/>
    </source>
</evidence>
<keyword evidence="3" id="KW-1185">Reference proteome</keyword>
<evidence type="ECO:0000256" key="1">
    <source>
        <dbReference type="SAM" id="MobiDB-lite"/>
    </source>
</evidence>
<name>A0A8T0IA59_CERPU</name>
<organism evidence="2 3">
    <name type="scientific">Ceratodon purpureus</name>
    <name type="common">Fire moss</name>
    <name type="synonym">Dicranum purpureum</name>
    <dbReference type="NCBI Taxonomy" id="3225"/>
    <lineage>
        <taxon>Eukaryota</taxon>
        <taxon>Viridiplantae</taxon>
        <taxon>Streptophyta</taxon>
        <taxon>Embryophyta</taxon>
        <taxon>Bryophyta</taxon>
        <taxon>Bryophytina</taxon>
        <taxon>Bryopsida</taxon>
        <taxon>Dicranidae</taxon>
        <taxon>Pseudoditrichales</taxon>
        <taxon>Ditrichaceae</taxon>
        <taxon>Ceratodon</taxon>
    </lineage>
</organism>
<feature type="compositionally biased region" description="Low complexity" evidence="1">
    <location>
        <begin position="25"/>
        <end position="36"/>
    </location>
</feature>
<evidence type="ECO:0000313" key="3">
    <source>
        <dbReference type="Proteomes" id="UP000822688"/>
    </source>
</evidence>
<feature type="region of interest" description="Disordered" evidence="1">
    <location>
        <begin position="19"/>
        <end position="70"/>
    </location>
</feature>
<proteinExistence type="predicted"/>
<comment type="caution">
    <text evidence="2">The sequence shown here is derived from an EMBL/GenBank/DDBJ whole genome shotgun (WGS) entry which is preliminary data.</text>
</comment>
<protein>
    <submittedName>
        <fullName evidence="2">Uncharacterized protein</fullName>
    </submittedName>
</protein>
<dbReference type="Proteomes" id="UP000822688">
    <property type="component" value="Chromosome 4"/>
</dbReference>
<dbReference type="AlphaFoldDB" id="A0A8T0IA59"/>
<reference evidence="2" key="1">
    <citation type="submission" date="2020-06" db="EMBL/GenBank/DDBJ databases">
        <title>WGS assembly of Ceratodon purpureus strain R40.</title>
        <authorList>
            <person name="Carey S.B."/>
            <person name="Jenkins J."/>
            <person name="Shu S."/>
            <person name="Lovell J.T."/>
            <person name="Sreedasyam A."/>
            <person name="Maumus F."/>
            <person name="Tiley G.P."/>
            <person name="Fernandez-Pozo N."/>
            <person name="Barry K."/>
            <person name="Chen C."/>
            <person name="Wang M."/>
            <person name="Lipzen A."/>
            <person name="Daum C."/>
            <person name="Saski C.A."/>
            <person name="Payton A.C."/>
            <person name="Mcbreen J.C."/>
            <person name="Conrad R.E."/>
            <person name="Kollar L.M."/>
            <person name="Olsson S."/>
            <person name="Huttunen S."/>
            <person name="Landis J.B."/>
            <person name="Wickett N.J."/>
            <person name="Johnson M.G."/>
            <person name="Rensing S.A."/>
            <person name="Grimwood J."/>
            <person name="Schmutz J."/>
            <person name="Mcdaniel S.F."/>
        </authorList>
    </citation>
    <scope>NUCLEOTIDE SEQUENCE</scope>
    <source>
        <strain evidence="2">R40</strain>
    </source>
</reference>
<sequence>MASHVVKRIPLIRFPVRMKTPAAPPAAGSPSLALGAESKIPSTTGVDAAGSSRPIHSNVPAQKAPASGGA</sequence>